<sequence>MAPRGPAKARDYDYANVGKAGRRTGITLKEGRRDEFGMEEVDGIFSSPENSPVREHGLDVPNEASSGSDGMSMDEGTGPGPADYLNSRRGSYIPPPIARSPMKTGLTGSPRRTPGLRSSQSPQRNHPSSSPSDGKGLGVSRSESWRDVSPLTNRPVNATPSMSHLHSARVSKKTEIAAPQFVNQDYSDSAASIHLSGNENRDAIAQEHDAVDSIHADDNVLMQDHTDVLSLDEAHPEPPFIVAPKTRAKGRPKASLTTNVDGARQKMLIPDTNDLSDTALPDVTQKRKRPGRPPKPQHDTINDKTGQRPTKKPRVKAQTDRRSDSSGDAQLDRVVENYINRTGPLKGRSLYVLKREAPSDGTATHTRSGRVSVRPLAYWRNERCVYGDGEAVEGQRFPLSTIKEIIRTEELEPEKPQSSKRRSSKRSQAKPSRDDDSDEDAAFLDPWEKKGGILHGYVRMWDSESQTAGESDIVVDLAYAPSGMETKSVKDSSWRFAKLISSPFMGSGIVELPPGGVKKPKNSKRMHMVFYICNGRVQVDVSGVRFSAGKGCVFQVPRGNYYSFANTHNKDARLFFTQGCLPENDDSAPGSATKAGIMEADSSTPTGRPTTIGKGRPRGKQKSGPGRKAT</sequence>
<dbReference type="InterPro" id="IPR014710">
    <property type="entry name" value="RmlC-like_jellyroll"/>
</dbReference>
<evidence type="ECO:0000256" key="5">
    <source>
        <dbReference type="ARBA" id="ARBA00057947"/>
    </source>
</evidence>
<dbReference type="OrthoDB" id="1939643at2759"/>
<evidence type="ECO:0000313" key="10">
    <source>
        <dbReference type="EMBL" id="PYH41164.1"/>
    </source>
</evidence>
<feature type="compositionally biased region" description="Low complexity" evidence="7">
    <location>
        <begin position="65"/>
        <end position="74"/>
    </location>
</feature>
<dbReference type="CDD" id="cd06993">
    <property type="entry name" value="cupin_CENP-C_C"/>
    <property type="match status" value="1"/>
</dbReference>
<keyword evidence="3" id="KW-0238">DNA-binding</keyword>
<gene>
    <name evidence="10" type="ORF">BP01DRAFT_306455</name>
</gene>
<feature type="compositionally biased region" description="Basic and acidic residues" evidence="7">
    <location>
        <begin position="408"/>
        <end position="417"/>
    </location>
</feature>
<dbReference type="FunFam" id="2.60.120.10:FF:000033">
    <property type="entry name" value="Centromere protein C 1"/>
    <property type="match status" value="1"/>
</dbReference>
<evidence type="ECO:0000256" key="2">
    <source>
        <dbReference type="ARBA" id="ARBA00010291"/>
    </source>
</evidence>
<reference evidence="10 11" key="1">
    <citation type="submission" date="2016-12" db="EMBL/GenBank/DDBJ databases">
        <title>The genomes of Aspergillus section Nigri reveals drivers in fungal speciation.</title>
        <authorList>
            <consortium name="DOE Joint Genome Institute"/>
            <person name="Vesth T.C."/>
            <person name="Nybo J."/>
            <person name="Theobald S."/>
            <person name="Brandl J."/>
            <person name="Frisvad J.C."/>
            <person name="Nielsen K.F."/>
            <person name="Lyhne E.K."/>
            <person name="Kogle M.E."/>
            <person name="Kuo A."/>
            <person name="Riley R."/>
            <person name="Clum A."/>
            <person name="Nolan M."/>
            <person name="Lipzen A."/>
            <person name="Salamov A."/>
            <person name="Henrissat B."/>
            <person name="Wiebenga A."/>
            <person name="De Vries R.P."/>
            <person name="Grigoriev I.V."/>
            <person name="Mortensen U.H."/>
            <person name="Andersen M.R."/>
            <person name="Baker S.E."/>
        </authorList>
    </citation>
    <scope>NUCLEOTIDE SEQUENCE [LARGE SCALE GENOMIC DNA]</scope>
    <source>
        <strain evidence="10 11">JOP 1030-1</strain>
    </source>
</reference>
<feature type="compositionally biased region" description="Polar residues" evidence="7">
    <location>
        <begin position="150"/>
        <end position="164"/>
    </location>
</feature>
<dbReference type="GO" id="GO:0051315">
    <property type="term" value="P:attachment of mitotic spindle microtubules to kinetochore"/>
    <property type="evidence" value="ECO:0007669"/>
    <property type="project" value="TreeGrafter"/>
</dbReference>
<dbReference type="InterPro" id="IPR025974">
    <property type="entry name" value="Mif2/CENP-C_cupin"/>
</dbReference>
<evidence type="ECO:0000256" key="6">
    <source>
        <dbReference type="ARBA" id="ARBA00075033"/>
    </source>
</evidence>
<feature type="domain" description="Mif2/CENP-C cupin" evidence="8">
    <location>
        <begin position="495"/>
        <end position="578"/>
    </location>
</feature>
<dbReference type="SUPFAM" id="SSF51182">
    <property type="entry name" value="RmlC-like cupins"/>
    <property type="match status" value="1"/>
</dbReference>
<dbReference type="RefSeq" id="XP_025427146.1">
    <property type="nucleotide sequence ID" value="XM_025572238.1"/>
</dbReference>
<dbReference type="STRING" id="1450539.A0A318Z413"/>
<dbReference type="GO" id="GO:0005634">
    <property type="term" value="C:nucleus"/>
    <property type="evidence" value="ECO:0007669"/>
    <property type="project" value="UniProtKB-SubCell"/>
</dbReference>
<dbReference type="Pfam" id="PF15624">
    <property type="entry name" value="Mif2_N"/>
    <property type="match status" value="1"/>
</dbReference>
<feature type="region of interest" description="Disordered" evidence="7">
    <location>
        <begin position="231"/>
        <end position="331"/>
    </location>
</feature>
<dbReference type="InterPro" id="IPR028386">
    <property type="entry name" value="CENP-C/Mif2/cnp3"/>
</dbReference>
<dbReference type="PANTHER" id="PTHR16684:SF11">
    <property type="entry name" value="CENTROMERE PROTEIN C"/>
    <property type="match status" value="1"/>
</dbReference>
<feature type="compositionally biased region" description="Basic and acidic residues" evidence="7">
    <location>
        <begin position="317"/>
        <end position="331"/>
    </location>
</feature>
<dbReference type="AlphaFoldDB" id="A0A318Z413"/>
<feature type="compositionally biased region" description="Polar residues" evidence="7">
    <location>
        <begin position="116"/>
        <end position="132"/>
    </location>
</feature>
<dbReference type="GO" id="GO:0051455">
    <property type="term" value="P:spindle attachment to meiosis I kinetochore"/>
    <property type="evidence" value="ECO:0007669"/>
    <property type="project" value="TreeGrafter"/>
</dbReference>
<name>A0A318Z413_9EURO</name>
<feature type="compositionally biased region" description="Basic and acidic residues" evidence="7">
    <location>
        <begin position="296"/>
        <end position="306"/>
    </location>
</feature>
<dbReference type="InterPro" id="IPR028929">
    <property type="entry name" value="Mif2_N"/>
</dbReference>
<evidence type="ECO:0000256" key="3">
    <source>
        <dbReference type="ARBA" id="ARBA00023125"/>
    </source>
</evidence>
<dbReference type="PANTHER" id="PTHR16684">
    <property type="entry name" value="CENTROMERE PROTEIN C"/>
    <property type="match status" value="1"/>
</dbReference>
<dbReference type="GO" id="GO:0000776">
    <property type="term" value="C:kinetochore"/>
    <property type="evidence" value="ECO:0007669"/>
    <property type="project" value="InterPro"/>
</dbReference>
<dbReference type="Pfam" id="PF11699">
    <property type="entry name" value="CENP-C_C"/>
    <property type="match status" value="1"/>
</dbReference>
<feature type="domain" description="Mif2 N-terminal" evidence="9">
    <location>
        <begin position="14"/>
        <end position="135"/>
    </location>
</feature>
<accession>A0A318Z413</accession>
<evidence type="ECO:0000259" key="8">
    <source>
        <dbReference type="Pfam" id="PF11699"/>
    </source>
</evidence>
<dbReference type="InterPro" id="IPR011051">
    <property type="entry name" value="RmlC_Cupin_sf"/>
</dbReference>
<dbReference type="GO" id="GO:0019237">
    <property type="term" value="F:centromeric DNA binding"/>
    <property type="evidence" value="ECO:0007669"/>
    <property type="project" value="InterPro"/>
</dbReference>
<evidence type="ECO:0000313" key="11">
    <source>
        <dbReference type="Proteomes" id="UP000248349"/>
    </source>
</evidence>
<keyword evidence="4" id="KW-0539">Nucleus</keyword>
<dbReference type="Proteomes" id="UP000248349">
    <property type="component" value="Unassembled WGS sequence"/>
</dbReference>
<evidence type="ECO:0000259" key="9">
    <source>
        <dbReference type="Pfam" id="PF15624"/>
    </source>
</evidence>
<dbReference type="GO" id="GO:0051382">
    <property type="term" value="P:kinetochore assembly"/>
    <property type="evidence" value="ECO:0007669"/>
    <property type="project" value="InterPro"/>
</dbReference>
<proteinExistence type="inferred from homology"/>
<comment type="function">
    <text evidence="5">Component of the kinetochore, a multiprotein complex that assembles on centromeric DNA and attaches chromosomes to spindle microtubules, mediating chromosome segregation and sister chromatid segregation during meiosis and mitosis. Component of the inner kinetochore constitutive centromere-associated network (CCAN), which serves as a structural platform for outer kinetochore assembly.</text>
</comment>
<comment type="similarity">
    <text evidence="2">Belongs to the CENP-C/MIF2 family.</text>
</comment>
<feature type="region of interest" description="Disordered" evidence="7">
    <location>
        <begin position="585"/>
        <end position="630"/>
    </location>
</feature>
<evidence type="ECO:0000256" key="1">
    <source>
        <dbReference type="ARBA" id="ARBA00004123"/>
    </source>
</evidence>
<dbReference type="Gene3D" id="2.60.120.10">
    <property type="entry name" value="Jelly Rolls"/>
    <property type="match status" value="1"/>
</dbReference>
<dbReference type="GeneID" id="37073466"/>
<evidence type="ECO:0000256" key="4">
    <source>
        <dbReference type="ARBA" id="ARBA00023242"/>
    </source>
</evidence>
<comment type="subcellular location">
    <subcellularLocation>
        <location evidence="1">Nucleus</location>
    </subcellularLocation>
</comment>
<feature type="region of interest" description="Disordered" evidence="7">
    <location>
        <begin position="41"/>
        <end position="166"/>
    </location>
</feature>
<dbReference type="EMBL" id="KZ821268">
    <property type="protein sequence ID" value="PYH41164.1"/>
    <property type="molecule type" value="Genomic_DNA"/>
</dbReference>
<evidence type="ECO:0000256" key="7">
    <source>
        <dbReference type="SAM" id="MobiDB-lite"/>
    </source>
</evidence>
<feature type="region of interest" description="Disordered" evidence="7">
    <location>
        <begin position="408"/>
        <end position="442"/>
    </location>
</feature>
<organism evidence="10 11">
    <name type="scientific">Aspergillus saccharolyticus JOP 1030-1</name>
    <dbReference type="NCBI Taxonomy" id="1450539"/>
    <lineage>
        <taxon>Eukaryota</taxon>
        <taxon>Fungi</taxon>
        <taxon>Dikarya</taxon>
        <taxon>Ascomycota</taxon>
        <taxon>Pezizomycotina</taxon>
        <taxon>Eurotiomycetes</taxon>
        <taxon>Eurotiomycetidae</taxon>
        <taxon>Eurotiales</taxon>
        <taxon>Aspergillaceae</taxon>
        <taxon>Aspergillus</taxon>
        <taxon>Aspergillus subgen. Circumdati</taxon>
    </lineage>
</organism>
<feature type="compositionally biased region" description="Basic residues" evidence="7">
    <location>
        <begin position="418"/>
        <end position="428"/>
    </location>
</feature>
<protein>
    <recommendedName>
        <fullName evidence="6">CENP-C homolog</fullName>
    </recommendedName>
</protein>
<keyword evidence="11" id="KW-1185">Reference proteome</keyword>